<evidence type="ECO:0000256" key="3">
    <source>
        <dbReference type="SAM" id="MobiDB-lite"/>
    </source>
</evidence>
<keyword evidence="1 5" id="KW-0489">Methyltransferase</keyword>
<keyword evidence="6" id="KW-1185">Reference proteome</keyword>
<accession>A0A845M7E5</accession>
<organism evidence="5 6">
    <name type="scientific">Maritimibacter harenae</name>
    <dbReference type="NCBI Taxonomy" id="2606218"/>
    <lineage>
        <taxon>Bacteria</taxon>
        <taxon>Pseudomonadati</taxon>
        <taxon>Pseudomonadota</taxon>
        <taxon>Alphaproteobacteria</taxon>
        <taxon>Rhodobacterales</taxon>
        <taxon>Roseobacteraceae</taxon>
        <taxon>Maritimibacter</taxon>
    </lineage>
</organism>
<keyword evidence="2 5" id="KW-0808">Transferase</keyword>
<evidence type="ECO:0000256" key="1">
    <source>
        <dbReference type="ARBA" id="ARBA00022603"/>
    </source>
</evidence>
<evidence type="ECO:0000313" key="5">
    <source>
        <dbReference type="EMBL" id="MZR12111.1"/>
    </source>
</evidence>
<feature type="region of interest" description="Disordered" evidence="3">
    <location>
        <begin position="241"/>
        <end position="269"/>
    </location>
</feature>
<dbReference type="InterPro" id="IPR013216">
    <property type="entry name" value="Methyltransf_11"/>
</dbReference>
<protein>
    <submittedName>
        <fullName evidence="5">Methyltransferase domain-containing protein</fullName>
    </submittedName>
</protein>
<dbReference type="CDD" id="cd02440">
    <property type="entry name" value="AdoMet_MTases"/>
    <property type="match status" value="1"/>
</dbReference>
<name>A0A845M7E5_9RHOB</name>
<dbReference type="AlphaFoldDB" id="A0A845M7E5"/>
<evidence type="ECO:0000256" key="2">
    <source>
        <dbReference type="ARBA" id="ARBA00022679"/>
    </source>
</evidence>
<dbReference type="GO" id="GO:0032259">
    <property type="term" value="P:methylation"/>
    <property type="evidence" value="ECO:0007669"/>
    <property type="project" value="UniProtKB-KW"/>
</dbReference>
<feature type="domain" description="Methyltransferase type 11" evidence="4">
    <location>
        <begin position="64"/>
        <end position="112"/>
    </location>
</feature>
<dbReference type="GO" id="GO:0008757">
    <property type="term" value="F:S-adenosylmethionine-dependent methyltransferase activity"/>
    <property type="evidence" value="ECO:0007669"/>
    <property type="project" value="InterPro"/>
</dbReference>
<dbReference type="Proteomes" id="UP000467322">
    <property type="component" value="Unassembled WGS sequence"/>
</dbReference>
<proteinExistence type="predicted"/>
<sequence length="269" mass="29389">MSKLTDPRRLSQTRARARPDGMFLQEEAAFEVQDRLVEVNRTFTSPAVVTGFPDVWARAFPDAVIVEDTETLDLTPGAHDLVIHGLSLHWSNDPVGQLIQCHRALKPDGFFMGVMFGGETLTELRAALTAAEVAQTGGLSPRLLPMGELRDLGALLQRAGFALPVADSSQRDVSYPDALALMRDLRAMGEGNALATRAGFTPRGVFAETAARYAAEHEKDGRIHATFEFVFLVGWAPHESQQKPLRPGSAQARLADALNTDETKLKRDT</sequence>
<gene>
    <name evidence="5" type="ORF">GQE99_03645</name>
</gene>
<dbReference type="PANTHER" id="PTHR13090">
    <property type="entry name" value="ARGININE-HYDROXYLASE NDUFAF5, MITOCHONDRIAL"/>
    <property type="match status" value="1"/>
</dbReference>
<dbReference type="EMBL" id="WTUX01000006">
    <property type="protein sequence ID" value="MZR12111.1"/>
    <property type="molecule type" value="Genomic_DNA"/>
</dbReference>
<dbReference type="Gene3D" id="3.40.50.150">
    <property type="entry name" value="Vaccinia Virus protein VP39"/>
    <property type="match status" value="1"/>
</dbReference>
<dbReference type="Pfam" id="PF08241">
    <property type="entry name" value="Methyltransf_11"/>
    <property type="match status" value="1"/>
</dbReference>
<dbReference type="InterPro" id="IPR050602">
    <property type="entry name" value="Malonyl-ACP_OMT"/>
</dbReference>
<evidence type="ECO:0000259" key="4">
    <source>
        <dbReference type="Pfam" id="PF08241"/>
    </source>
</evidence>
<dbReference type="PANTHER" id="PTHR13090:SF1">
    <property type="entry name" value="ARGININE-HYDROXYLASE NDUFAF5, MITOCHONDRIAL"/>
    <property type="match status" value="1"/>
</dbReference>
<dbReference type="SUPFAM" id="SSF53335">
    <property type="entry name" value="S-adenosyl-L-methionine-dependent methyltransferases"/>
    <property type="match status" value="1"/>
</dbReference>
<evidence type="ECO:0000313" key="6">
    <source>
        <dbReference type="Proteomes" id="UP000467322"/>
    </source>
</evidence>
<dbReference type="RefSeq" id="WP_161350223.1">
    <property type="nucleotide sequence ID" value="NZ_WTUX01000006.1"/>
</dbReference>
<comment type="caution">
    <text evidence="5">The sequence shown here is derived from an EMBL/GenBank/DDBJ whole genome shotgun (WGS) entry which is preliminary data.</text>
</comment>
<dbReference type="InterPro" id="IPR029063">
    <property type="entry name" value="SAM-dependent_MTases_sf"/>
</dbReference>
<reference evidence="5 6" key="1">
    <citation type="submission" date="2019-12" db="EMBL/GenBank/DDBJ databases">
        <title>Maritimibacter sp. nov. sp. isolated from sea sand.</title>
        <authorList>
            <person name="Kim J."/>
            <person name="Jeong S.E."/>
            <person name="Jung H.S."/>
            <person name="Jeon C.O."/>
        </authorList>
    </citation>
    <scope>NUCLEOTIDE SEQUENCE [LARGE SCALE GENOMIC DNA]</scope>
    <source>
        <strain evidence="5 6">DP07</strain>
    </source>
</reference>